<evidence type="ECO:0000313" key="2">
    <source>
        <dbReference type="EMBL" id="GAA3091318.1"/>
    </source>
</evidence>
<keyword evidence="3" id="KW-1185">Reference proteome</keyword>
<evidence type="ECO:0000256" key="1">
    <source>
        <dbReference type="SAM" id="SignalP"/>
    </source>
</evidence>
<protein>
    <submittedName>
        <fullName evidence="2">Uncharacterized protein</fullName>
    </submittedName>
</protein>
<organism evidence="2 3">
    <name type="scientific">Streptomyces rectiviolaceus</name>
    <dbReference type="NCBI Taxonomy" id="332591"/>
    <lineage>
        <taxon>Bacteria</taxon>
        <taxon>Bacillati</taxon>
        <taxon>Actinomycetota</taxon>
        <taxon>Actinomycetes</taxon>
        <taxon>Kitasatosporales</taxon>
        <taxon>Streptomycetaceae</taxon>
        <taxon>Streptomyces</taxon>
    </lineage>
</organism>
<dbReference type="RefSeq" id="WP_344519562.1">
    <property type="nucleotide sequence ID" value="NZ_BAAAUG010000022.1"/>
</dbReference>
<keyword evidence="1" id="KW-0732">Signal</keyword>
<feature type="chain" id="PRO_5045434734" evidence="1">
    <location>
        <begin position="27"/>
        <end position="115"/>
    </location>
</feature>
<gene>
    <name evidence="2" type="ORF">GCM10010449_13830</name>
</gene>
<proteinExistence type="predicted"/>
<sequence length="115" mass="12320">MRLRHSLAAAAGAAVLILTVPGSAYAADGDFSYTYINGDGEEERATLHNPHSGECITLPEAAQEYTQPPAHSPKNRTDSFAIVFTNADCSGDDFTLRPYTGGASERLKLRSVLFS</sequence>
<name>A0ABP6M9C9_9ACTN</name>
<comment type="caution">
    <text evidence="2">The sequence shown here is derived from an EMBL/GenBank/DDBJ whole genome shotgun (WGS) entry which is preliminary data.</text>
</comment>
<accession>A0ABP6M9C9</accession>
<dbReference type="Proteomes" id="UP001501637">
    <property type="component" value="Unassembled WGS sequence"/>
</dbReference>
<feature type="signal peptide" evidence="1">
    <location>
        <begin position="1"/>
        <end position="26"/>
    </location>
</feature>
<evidence type="ECO:0000313" key="3">
    <source>
        <dbReference type="Proteomes" id="UP001501637"/>
    </source>
</evidence>
<dbReference type="EMBL" id="BAAAUG010000022">
    <property type="protein sequence ID" value="GAA3091318.1"/>
    <property type="molecule type" value="Genomic_DNA"/>
</dbReference>
<reference evidence="3" key="1">
    <citation type="journal article" date="2019" name="Int. J. Syst. Evol. Microbiol.">
        <title>The Global Catalogue of Microorganisms (GCM) 10K type strain sequencing project: providing services to taxonomists for standard genome sequencing and annotation.</title>
        <authorList>
            <consortium name="The Broad Institute Genomics Platform"/>
            <consortium name="The Broad Institute Genome Sequencing Center for Infectious Disease"/>
            <person name="Wu L."/>
            <person name="Ma J."/>
        </authorList>
    </citation>
    <scope>NUCLEOTIDE SEQUENCE [LARGE SCALE GENOMIC DNA]</scope>
    <source>
        <strain evidence="3">JCM 9092</strain>
    </source>
</reference>